<feature type="transmembrane region" description="Helical" evidence="2">
    <location>
        <begin position="207"/>
        <end position="230"/>
    </location>
</feature>
<keyword evidence="2" id="KW-0472">Membrane</keyword>
<evidence type="ECO:0000256" key="1">
    <source>
        <dbReference type="SAM" id="MobiDB-lite"/>
    </source>
</evidence>
<feature type="transmembrane region" description="Helical" evidence="2">
    <location>
        <begin position="175"/>
        <end position="195"/>
    </location>
</feature>
<feature type="transmembrane region" description="Helical" evidence="2">
    <location>
        <begin position="149"/>
        <end position="169"/>
    </location>
</feature>
<dbReference type="Pfam" id="PF22564">
    <property type="entry name" value="HAAS"/>
    <property type="match status" value="1"/>
</dbReference>
<evidence type="ECO:0000256" key="2">
    <source>
        <dbReference type="SAM" id="Phobius"/>
    </source>
</evidence>
<evidence type="ECO:0000313" key="3">
    <source>
        <dbReference type="EMBL" id="MFC5448753.1"/>
    </source>
</evidence>
<evidence type="ECO:0000313" key="4">
    <source>
        <dbReference type="Proteomes" id="UP001596044"/>
    </source>
</evidence>
<protein>
    <submittedName>
        <fullName evidence="3">DUF1700 domain-containing protein</fullName>
    </submittedName>
</protein>
<gene>
    <name evidence="3" type="ORF">ACFPOG_10800</name>
</gene>
<reference evidence="4" key="1">
    <citation type="journal article" date="2019" name="Int. J. Syst. Evol. Microbiol.">
        <title>The Global Catalogue of Microorganisms (GCM) 10K type strain sequencing project: providing services to taxonomists for standard genome sequencing and annotation.</title>
        <authorList>
            <consortium name="The Broad Institute Genomics Platform"/>
            <consortium name="The Broad Institute Genome Sequencing Center for Infectious Disease"/>
            <person name="Wu L."/>
            <person name="Ma J."/>
        </authorList>
    </citation>
    <scope>NUCLEOTIDE SEQUENCE [LARGE SCALE GENOMIC DNA]</scope>
    <source>
        <strain evidence="4">KACC 11904</strain>
    </source>
</reference>
<keyword evidence="2" id="KW-1133">Transmembrane helix</keyword>
<dbReference type="Proteomes" id="UP001596044">
    <property type="component" value="Unassembled WGS sequence"/>
</dbReference>
<sequence>MSKYDYFKELNYRLRGLPEKERQNILTVYEELFQKAMENGKNEEDVAASLGYPRVPNWEAAKEAAAEPAPSPSDSVRKAKAEEPELPPRRPEPSPVTPPSYEQPERHAPQAHAQTQANPHAYGHAFAYQQYQQPPYPPYPTRPESGIKAIIVSIALGFFNLLFVIAPWFGVLGALVALFTSGIALLIAPLIGVIGSFLGNAGSDMRLIFFAMLACFGVGIILTTISSWLFKWYFKLTWKYIRFNAKLIKGA</sequence>
<feature type="region of interest" description="Disordered" evidence="1">
    <location>
        <begin position="59"/>
        <end position="116"/>
    </location>
</feature>
<proteinExistence type="predicted"/>
<keyword evidence="4" id="KW-1185">Reference proteome</keyword>
<name>A0ABW0K651_9BACL</name>
<feature type="compositionally biased region" description="Basic and acidic residues" evidence="1">
    <location>
        <begin position="75"/>
        <end position="92"/>
    </location>
</feature>
<dbReference type="RefSeq" id="WP_270884589.1">
    <property type="nucleotide sequence ID" value="NZ_JAQFVF010000072.1"/>
</dbReference>
<accession>A0ABW0K651</accession>
<keyword evidence="2" id="KW-0812">Transmembrane</keyword>
<comment type="caution">
    <text evidence="3">The sequence shown here is derived from an EMBL/GenBank/DDBJ whole genome shotgun (WGS) entry which is preliminary data.</text>
</comment>
<organism evidence="3 4">
    <name type="scientific">Paenibacillus aestuarii</name>
    <dbReference type="NCBI Taxonomy" id="516965"/>
    <lineage>
        <taxon>Bacteria</taxon>
        <taxon>Bacillati</taxon>
        <taxon>Bacillota</taxon>
        <taxon>Bacilli</taxon>
        <taxon>Bacillales</taxon>
        <taxon>Paenibacillaceae</taxon>
        <taxon>Paenibacillus</taxon>
    </lineage>
</organism>
<dbReference type="EMBL" id="JBHSMJ010000011">
    <property type="protein sequence ID" value="MFC5448753.1"/>
    <property type="molecule type" value="Genomic_DNA"/>
</dbReference>